<dbReference type="Gene3D" id="1.10.600.10">
    <property type="entry name" value="Farnesyl Diphosphate Synthase"/>
    <property type="match status" value="1"/>
</dbReference>
<keyword evidence="8" id="KW-1185">Reference proteome</keyword>
<dbReference type="Proteomes" id="UP000193685">
    <property type="component" value="Unassembled WGS sequence"/>
</dbReference>
<evidence type="ECO:0000256" key="2">
    <source>
        <dbReference type="ARBA" id="ARBA00022792"/>
    </source>
</evidence>
<evidence type="ECO:0000256" key="4">
    <source>
        <dbReference type="ARBA" id="ARBA00023128"/>
    </source>
</evidence>
<dbReference type="OrthoDB" id="270318at2759"/>
<dbReference type="GO" id="GO:0005743">
    <property type="term" value="C:mitochondrial inner membrane"/>
    <property type="evidence" value="ECO:0007669"/>
    <property type="project" value="UniProtKB-SubCell"/>
</dbReference>
<gene>
    <name evidence="7" type="ORF">BCR37DRAFT_387982</name>
</gene>
<evidence type="ECO:0000256" key="1">
    <source>
        <dbReference type="ARBA" id="ARBA00004273"/>
    </source>
</evidence>
<dbReference type="STRING" id="56484.A0A1Y2FC04"/>
<keyword evidence="4" id="KW-0496">Mitochondrion</keyword>
<dbReference type="PANTHER" id="PTHR21181">
    <property type="match status" value="1"/>
</dbReference>
<dbReference type="EMBL" id="MCFI01000012">
    <property type="protein sequence ID" value="ORY80954.1"/>
    <property type="molecule type" value="Genomic_DNA"/>
</dbReference>
<organism evidence="7 8">
    <name type="scientific">Protomyces lactucae-debilis</name>
    <dbReference type="NCBI Taxonomy" id="2754530"/>
    <lineage>
        <taxon>Eukaryota</taxon>
        <taxon>Fungi</taxon>
        <taxon>Dikarya</taxon>
        <taxon>Ascomycota</taxon>
        <taxon>Taphrinomycotina</taxon>
        <taxon>Taphrinomycetes</taxon>
        <taxon>Taphrinales</taxon>
        <taxon>Protomycetaceae</taxon>
        <taxon>Protomyces</taxon>
    </lineage>
</organism>
<dbReference type="RefSeq" id="XP_040724599.1">
    <property type="nucleotide sequence ID" value="XM_040870581.1"/>
</dbReference>
<protein>
    <submittedName>
        <fullName evidence="7">Isoprenoid synthase domain-containing protein</fullName>
    </submittedName>
</protein>
<evidence type="ECO:0000313" key="8">
    <source>
        <dbReference type="Proteomes" id="UP000193685"/>
    </source>
</evidence>
<comment type="caution">
    <text evidence="7">The sequence shown here is derived from an EMBL/GenBank/DDBJ whole genome shotgun (WGS) entry which is preliminary data.</text>
</comment>
<sequence>MSAAAGVRSIDAARSYCRQILQTFDHPSYLLAAFQPARSRDAFLALRALNVDLALVPDQVTQVAVGKMRYQFWTETVDRCFKGDPPAQPVAVLLDHVLQSGIQLTKPYLLRIIAERERRIETMQFHNLSALESYAERTYSTLLYLDLESLDIRKPEVDEIAQHIGLSMGIASTLRGIPYYAAKKMVPLPTDICAIHDVKQQDILRLQGKTGASLSGLQDAVFDVATRANDHLISASTKLAALRLKWKELGRLAMLAEVEAVALNAVPSQMFLQRLEKVNFDPTRPSLLKREWTMPYRLWRGFK</sequence>
<accession>A0A1Y2FC04</accession>
<name>A0A1Y2FC04_PROLT</name>
<proteinExistence type="inferred from homology"/>
<evidence type="ECO:0000313" key="7">
    <source>
        <dbReference type="EMBL" id="ORY80954.1"/>
    </source>
</evidence>
<dbReference type="PANTHER" id="PTHR21181:SF13">
    <property type="entry name" value="NADH DEHYDROGENASE (UBIQUINONE) COMPLEX I, ASSEMBLY FACTOR 6"/>
    <property type="match status" value="1"/>
</dbReference>
<dbReference type="SUPFAM" id="SSF48576">
    <property type="entry name" value="Terpenoid synthases"/>
    <property type="match status" value="1"/>
</dbReference>
<keyword evidence="2" id="KW-0999">Mitochondrion inner membrane</keyword>
<comment type="similarity">
    <text evidence="6">Belongs to the NDUFAF6 family.</text>
</comment>
<dbReference type="GO" id="GO:0032981">
    <property type="term" value="P:mitochondrial respiratory chain complex I assembly"/>
    <property type="evidence" value="ECO:0007669"/>
    <property type="project" value="TreeGrafter"/>
</dbReference>
<dbReference type="Pfam" id="PF00494">
    <property type="entry name" value="SQS_PSY"/>
    <property type="match status" value="1"/>
</dbReference>
<reference evidence="7 8" key="1">
    <citation type="submission" date="2016-07" db="EMBL/GenBank/DDBJ databases">
        <title>Pervasive Adenine N6-methylation of Active Genes in Fungi.</title>
        <authorList>
            <consortium name="DOE Joint Genome Institute"/>
            <person name="Mondo S.J."/>
            <person name="Dannebaum R.O."/>
            <person name="Kuo R.C."/>
            <person name="Labutti K."/>
            <person name="Haridas S."/>
            <person name="Kuo A."/>
            <person name="Salamov A."/>
            <person name="Ahrendt S.R."/>
            <person name="Lipzen A."/>
            <person name="Sullivan W."/>
            <person name="Andreopoulos W.B."/>
            <person name="Clum A."/>
            <person name="Lindquist E."/>
            <person name="Daum C."/>
            <person name="Ramamoorthy G.K."/>
            <person name="Gryganskyi A."/>
            <person name="Culley D."/>
            <person name="Magnuson J.K."/>
            <person name="James T.Y."/>
            <person name="O'Malley M.A."/>
            <person name="Stajich J.E."/>
            <person name="Spatafora J.W."/>
            <person name="Visel A."/>
            <person name="Grigoriev I.V."/>
        </authorList>
    </citation>
    <scope>NUCLEOTIDE SEQUENCE [LARGE SCALE GENOMIC DNA]</scope>
    <source>
        <strain evidence="7 8">12-1054</strain>
    </source>
</reference>
<dbReference type="InterPro" id="IPR002060">
    <property type="entry name" value="Squ/phyt_synthse"/>
</dbReference>
<evidence type="ECO:0000256" key="3">
    <source>
        <dbReference type="ARBA" id="ARBA00022946"/>
    </source>
</evidence>
<evidence type="ECO:0000256" key="5">
    <source>
        <dbReference type="ARBA" id="ARBA00023136"/>
    </source>
</evidence>
<dbReference type="OMA" id="MINAREQ"/>
<dbReference type="AlphaFoldDB" id="A0A1Y2FC04"/>
<comment type="subcellular location">
    <subcellularLocation>
        <location evidence="1">Mitochondrion inner membrane</location>
    </subcellularLocation>
</comment>
<dbReference type="GeneID" id="63787180"/>
<keyword evidence="5" id="KW-0472">Membrane</keyword>
<keyword evidence="3" id="KW-0809">Transit peptide</keyword>
<dbReference type="InterPro" id="IPR008949">
    <property type="entry name" value="Isoprenoid_synthase_dom_sf"/>
</dbReference>
<evidence type="ECO:0000256" key="6">
    <source>
        <dbReference type="ARBA" id="ARBA00038273"/>
    </source>
</evidence>